<feature type="transmembrane region" description="Helical" evidence="1">
    <location>
        <begin position="156"/>
        <end position="175"/>
    </location>
</feature>
<dbReference type="AlphaFoldDB" id="A0A952AII8"/>
<proteinExistence type="predicted"/>
<keyword evidence="1" id="KW-1133">Transmembrane helix</keyword>
<gene>
    <name evidence="2" type="ORF">H3C67_04920</name>
</gene>
<organism evidence="2 3">
    <name type="scientific">Candidatus Dojkabacteria bacterium</name>
    <dbReference type="NCBI Taxonomy" id="2099670"/>
    <lineage>
        <taxon>Bacteria</taxon>
        <taxon>Candidatus Dojkabacteria</taxon>
    </lineage>
</organism>
<name>A0A952AII8_9BACT</name>
<comment type="caution">
    <text evidence="2">The sequence shown here is derived from an EMBL/GenBank/DDBJ whole genome shotgun (WGS) entry which is preliminary data.</text>
</comment>
<feature type="transmembrane region" description="Helical" evidence="1">
    <location>
        <begin position="118"/>
        <end position="144"/>
    </location>
</feature>
<keyword evidence="1" id="KW-0472">Membrane</keyword>
<protein>
    <submittedName>
        <fullName evidence="2">Uncharacterized protein</fullName>
    </submittedName>
</protein>
<keyword evidence="1" id="KW-0812">Transmembrane</keyword>
<accession>A0A952AII8</accession>
<evidence type="ECO:0000313" key="3">
    <source>
        <dbReference type="Proteomes" id="UP000781173"/>
    </source>
</evidence>
<reference evidence="2" key="1">
    <citation type="journal article" date="2022" name="ISME J.">
        <title>A general approach to explore prokaryotic protein glycosylation reveals the unique surface layer modulation of an anammox bacterium.</title>
        <authorList>
            <person name="Pabst M."/>
            <person name="Grouzdev D.S."/>
            <person name="Lawson C.E."/>
            <person name="Kleikamp H.B.C."/>
            <person name="de Ram C."/>
            <person name="Louwen R."/>
            <person name="Lin Y.M."/>
            <person name="Lucker S."/>
            <person name="van Loosdrecht M.C.M."/>
            <person name="Laureni M."/>
        </authorList>
    </citation>
    <scope>NUCLEOTIDE SEQUENCE</scope>
    <source>
        <strain evidence="2">BROCD043</strain>
    </source>
</reference>
<feature type="transmembrane region" description="Helical" evidence="1">
    <location>
        <begin position="55"/>
        <end position="73"/>
    </location>
</feature>
<dbReference type="Proteomes" id="UP000781173">
    <property type="component" value="Unassembled WGS sequence"/>
</dbReference>
<feature type="transmembrane region" description="Helical" evidence="1">
    <location>
        <begin position="80"/>
        <end position="98"/>
    </location>
</feature>
<feature type="transmembrane region" description="Helical" evidence="1">
    <location>
        <begin position="27"/>
        <end position="49"/>
    </location>
</feature>
<sequence>MKTFLNNLKTVFASSQEHPVEFIKIRFLVISGIIGSLLLITYAIINFAIADYPAAVMELIMGLMMLAAVIISVGTMKLGLASALGLFPVVFMTMHNFNSGGFFDTGLLWCYILPPVSIFLVGTQISTVIHVLFLLFTLLLRTLANTGQVNFIYGDFEYLMFVLTYTTVFLLTALFETAWQQSNSALIVKGLLLGEKNLELERTIDTLTKTKGELSASVGRYESANKLLTEANQKVIEREKKMVELKRKLQSN</sequence>
<evidence type="ECO:0000313" key="2">
    <source>
        <dbReference type="EMBL" id="MBW7954099.1"/>
    </source>
</evidence>
<evidence type="ECO:0000256" key="1">
    <source>
        <dbReference type="SAM" id="Phobius"/>
    </source>
</evidence>
<dbReference type="EMBL" id="JACFOF010000016">
    <property type="protein sequence ID" value="MBW7954099.1"/>
    <property type="molecule type" value="Genomic_DNA"/>
</dbReference>